<accession>A0A166SEL6</accession>
<reference evidence="1 2" key="1">
    <citation type="journal article" date="2016" name="Mol. Biol. Evol.">
        <title>Comparative Genomics of Early-Diverging Mushroom-Forming Fungi Provides Insights into the Origins of Lignocellulose Decay Capabilities.</title>
        <authorList>
            <person name="Nagy L.G."/>
            <person name="Riley R."/>
            <person name="Tritt A."/>
            <person name="Adam C."/>
            <person name="Daum C."/>
            <person name="Floudas D."/>
            <person name="Sun H."/>
            <person name="Yadav J.S."/>
            <person name="Pangilinan J."/>
            <person name="Larsson K.H."/>
            <person name="Matsuura K."/>
            <person name="Barry K."/>
            <person name="Labutti K."/>
            <person name="Kuo R."/>
            <person name="Ohm R.A."/>
            <person name="Bhattacharya S.S."/>
            <person name="Shirouzu T."/>
            <person name="Yoshinaga Y."/>
            <person name="Martin F.M."/>
            <person name="Grigoriev I.V."/>
            <person name="Hibbett D.S."/>
        </authorList>
    </citation>
    <scope>NUCLEOTIDE SEQUENCE [LARGE SCALE GENOMIC DNA]</scope>
    <source>
        <strain evidence="1 2">CBS 109695</strain>
    </source>
</reference>
<dbReference type="AlphaFoldDB" id="A0A166SEL6"/>
<proteinExistence type="predicted"/>
<dbReference type="EMBL" id="KV417499">
    <property type="protein sequence ID" value="KZP29357.1"/>
    <property type="molecule type" value="Genomic_DNA"/>
</dbReference>
<dbReference type="Proteomes" id="UP000076532">
    <property type="component" value="Unassembled WGS sequence"/>
</dbReference>
<organism evidence="1 2">
    <name type="scientific">Athelia psychrophila</name>
    <dbReference type="NCBI Taxonomy" id="1759441"/>
    <lineage>
        <taxon>Eukaryota</taxon>
        <taxon>Fungi</taxon>
        <taxon>Dikarya</taxon>
        <taxon>Basidiomycota</taxon>
        <taxon>Agaricomycotina</taxon>
        <taxon>Agaricomycetes</taxon>
        <taxon>Agaricomycetidae</taxon>
        <taxon>Atheliales</taxon>
        <taxon>Atheliaceae</taxon>
        <taxon>Athelia</taxon>
    </lineage>
</organism>
<evidence type="ECO:0000313" key="2">
    <source>
        <dbReference type="Proteomes" id="UP000076532"/>
    </source>
</evidence>
<evidence type="ECO:0000313" key="1">
    <source>
        <dbReference type="EMBL" id="KZP29357.1"/>
    </source>
</evidence>
<name>A0A166SEL6_9AGAM</name>
<sequence>MFKKRTRLGHDFVILDPGLLERQALRRRQQGYYPSVPNGFPGTLSLSLAPTVAYEYVEMSHQPSARSFLPPERVVRETWSCVSGGGGNLGPEVVTSRFSDTSLVAFRTVSRVLISTKGGEALRHWKNQLFIGEEKVAALIESIEGPVAPTETVVKVTRLVRKDQVVHVRVLYSG</sequence>
<gene>
    <name evidence="1" type="ORF">FIBSPDRAFT_885111</name>
</gene>
<keyword evidence="2" id="KW-1185">Reference proteome</keyword>
<protein>
    <submittedName>
        <fullName evidence="1">Uncharacterized protein</fullName>
    </submittedName>
</protein>